<organism evidence="3 4">
    <name type="scientific">Ponticaulis profundi</name>
    <dbReference type="NCBI Taxonomy" id="2665222"/>
    <lineage>
        <taxon>Bacteria</taxon>
        <taxon>Pseudomonadati</taxon>
        <taxon>Pseudomonadota</taxon>
        <taxon>Alphaproteobacteria</taxon>
        <taxon>Hyphomonadales</taxon>
        <taxon>Hyphomonadaceae</taxon>
        <taxon>Ponticaulis</taxon>
    </lineage>
</organism>
<sequence>MSGRWLPDWLFPGQSLLSRQPLLRGGFLTAEDFARLQFVQPPFCDHCGQPYDSPEHAGMICAACLASPPLYGRARSAFVYNDASAQMVLSLKRQGRRAALVWYGQLMASAGAELLSDADLIIPVPLHYRRLASRGFNQAGWLASAVSQQVGMPVSLMALRRRKASRSQGRLSPLQRQRNVAGAFDIRHGYADRLSGKRVVLVDDVLTTGATLQACVRALRKGRVQNVDVLTLARVVAPKNPLI</sequence>
<proteinExistence type="inferred from homology"/>
<dbReference type="RefSeq" id="WP_377379564.1">
    <property type="nucleotide sequence ID" value="NZ_JBHSSW010000017.1"/>
</dbReference>
<dbReference type="InterPro" id="IPR029057">
    <property type="entry name" value="PRTase-like"/>
</dbReference>
<name>A0ABW1SBD5_9PROT</name>
<protein>
    <submittedName>
        <fullName evidence="3">ComF family protein</fullName>
    </submittedName>
</protein>
<evidence type="ECO:0000313" key="3">
    <source>
        <dbReference type="EMBL" id="MFC6198925.1"/>
    </source>
</evidence>
<dbReference type="PANTHER" id="PTHR47505:SF1">
    <property type="entry name" value="DNA UTILIZATION PROTEIN YHGH"/>
    <property type="match status" value="1"/>
</dbReference>
<dbReference type="SUPFAM" id="SSF53271">
    <property type="entry name" value="PRTase-like"/>
    <property type="match status" value="1"/>
</dbReference>
<dbReference type="InterPro" id="IPR051910">
    <property type="entry name" value="ComF/GntX_DNA_util-trans"/>
</dbReference>
<dbReference type="CDD" id="cd06223">
    <property type="entry name" value="PRTases_typeI"/>
    <property type="match status" value="1"/>
</dbReference>
<evidence type="ECO:0000259" key="2">
    <source>
        <dbReference type="Pfam" id="PF00156"/>
    </source>
</evidence>
<comment type="caution">
    <text evidence="3">The sequence shown here is derived from an EMBL/GenBank/DDBJ whole genome shotgun (WGS) entry which is preliminary data.</text>
</comment>
<gene>
    <name evidence="3" type="ORF">ACFQDM_12600</name>
</gene>
<dbReference type="Pfam" id="PF00156">
    <property type="entry name" value="Pribosyltran"/>
    <property type="match status" value="1"/>
</dbReference>
<dbReference type="PANTHER" id="PTHR47505">
    <property type="entry name" value="DNA UTILIZATION PROTEIN YHGH"/>
    <property type="match status" value="1"/>
</dbReference>
<evidence type="ECO:0000256" key="1">
    <source>
        <dbReference type="ARBA" id="ARBA00008007"/>
    </source>
</evidence>
<dbReference type="EMBL" id="JBHSSW010000017">
    <property type="protein sequence ID" value="MFC6198925.1"/>
    <property type="molecule type" value="Genomic_DNA"/>
</dbReference>
<comment type="similarity">
    <text evidence="1">Belongs to the ComF/GntX family.</text>
</comment>
<evidence type="ECO:0000313" key="4">
    <source>
        <dbReference type="Proteomes" id="UP001596303"/>
    </source>
</evidence>
<accession>A0ABW1SBD5</accession>
<dbReference type="InterPro" id="IPR000836">
    <property type="entry name" value="PRTase_dom"/>
</dbReference>
<dbReference type="Proteomes" id="UP001596303">
    <property type="component" value="Unassembled WGS sequence"/>
</dbReference>
<reference evidence="4" key="1">
    <citation type="journal article" date="2019" name="Int. J. Syst. Evol. Microbiol.">
        <title>The Global Catalogue of Microorganisms (GCM) 10K type strain sequencing project: providing services to taxonomists for standard genome sequencing and annotation.</title>
        <authorList>
            <consortium name="The Broad Institute Genomics Platform"/>
            <consortium name="The Broad Institute Genome Sequencing Center for Infectious Disease"/>
            <person name="Wu L."/>
            <person name="Ma J."/>
        </authorList>
    </citation>
    <scope>NUCLEOTIDE SEQUENCE [LARGE SCALE GENOMIC DNA]</scope>
    <source>
        <strain evidence="4">CGMCC-1.15741</strain>
    </source>
</reference>
<keyword evidence="4" id="KW-1185">Reference proteome</keyword>
<feature type="domain" description="Phosphoribosyltransferase" evidence="2">
    <location>
        <begin position="142"/>
        <end position="234"/>
    </location>
</feature>
<dbReference type="Gene3D" id="3.40.50.2020">
    <property type="match status" value="1"/>
</dbReference>